<comment type="subcellular location">
    <subcellularLocation>
        <location evidence="7">Mitochondrion</location>
    </subcellularLocation>
</comment>
<dbReference type="EMBL" id="JAUEPU010000001">
    <property type="protein sequence ID" value="KAK0505656.1"/>
    <property type="molecule type" value="Genomic_DNA"/>
</dbReference>
<dbReference type="PANTHER" id="PTHR11773:SF1">
    <property type="entry name" value="GLYCINE DEHYDROGENASE (DECARBOXYLATING), MITOCHONDRIAL"/>
    <property type="match status" value="1"/>
</dbReference>
<evidence type="ECO:0000313" key="10">
    <source>
        <dbReference type="EMBL" id="KAK0505656.1"/>
    </source>
</evidence>
<gene>
    <name evidence="10" type="ORF">EDD18DRAFT_1097169</name>
</gene>
<evidence type="ECO:0000256" key="7">
    <source>
        <dbReference type="RuleBase" id="RU364056"/>
    </source>
</evidence>
<evidence type="ECO:0000256" key="4">
    <source>
        <dbReference type="ARBA" id="ARBA00023002"/>
    </source>
</evidence>
<dbReference type="InterPro" id="IPR020581">
    <property type="entry name" value="GDC_P"/>
</dbReference>
<dbReference type="Gene3D" id="3.40.640.10">
    <property type="entry name" value="Type I PLP-dependent aspartate aminotransferase-like (Major domain)"/>
    <property type="match status" value="2"/>
</dbReference>
<dbReference type="GO" id="GO:0004375">
    <property type="term" value="F:glycine dehydrogenase (decarboxylating) activity"/>
    <property type="evidence" value="ECO:0007669"/>
    <property type="project" value="UniProtKB-UniRule"/>
</dbReference>
<dbReference type="GO" id="GO:0019464">
    <property type="term" value="P:glycine decarboxylation via glycine cleavage system"/>
    <property type="evidence" value="ECO:0007669"/>
    <property type="project" value="TreeGrafter"/>
</dbReference>
<organism evidence="10 11">
    <name type="scientific">Armillaria luteobubalina</name>
    <dbReference type="NCBI Taxonomy" id="153913"/>
    <lineage>
        <taxon>Eukaryota</taxon>
        <taxon>Fungi</taxon>
        <taxon>Dikarya</taxon>
        <taxon>Basidiomycota</taxon>
        <taxon>Agaricomycotina</taxon>
        <taxon>Agaricomycetes</taxon>
        <taxon>Agaricomycetidae</taxon>
        <taxon>Agaricales</taxon>
        <taxon>Marasmiineae</taxon>
        <taxon>Physalacriaceae</taxon>
        <taxon>Armillaria</taxon>
    </lineage>
</organism>
<dbReference type="PANTHER" id="PTHR11773">
    <property type="entry name" value="GLYCINE DEHYDROGENASE, DECARBOXYLATING"/>
    <property type="match status" value="1"/>
</dbReference>
<dbReference type="FunFam" id="3.40.640.10:FF:000224">
    <property type="entry name" value="Probable glycine dehydrogenase (decarboxylating) subunit 2"/>
    <property type="match status" value="1"/>
</dbReference>
<proteinExistence type="inferred from homology"/>
<comment type="similarity">
    <text evidence="2 7">Belongs to the GcvP family.</text>
</comment>
<evidence type="ECO:0000313" key="11">
    <source>
        <dbReference type="Proteomes" id="UP001175228"/>
    </source>
</evidence>
<sequence>MAFARYALGFHRFSQTIACRSIHGAPTLATARKLSLLAPLDTFQERHIGPNEHEVSQMLSQVGYDSMDAFIADTVPPKIRVSTADISNETIPSFSESELHARAKALGGQNVAFKSYIGMGYHCAVVPPVILRNVMENPQWYTPYTPYQPEIAQGRLESLVNYQTMIMSLTSMDIANASLLDEATAAAEGMVMAFVSSGHKKRTFLVDSGVLPQTISVLRTRAKGFGIRVLVEDASVAVKDQSLQSDLCGVLVQYPDVDGNIKDFGELAATAHSFGALVVCATDLLALTMLKPPGEWGADVVFGNSARFGVPAGYGGPHAAFFAVTDKLKRKMPGRLIGRSRDATGTPAYRLALQTREQHIRRERATSNVCTSQALLANMAAMYVVYHGPVGLQRIANKVHVLAQIFKSSVENLGYKLSNSSFFDTITLDVSVAGGAQTVHDIAKSARINLRYIDDHHVGVTFDESVTQADLEALVAIFASAVKSSGQLVLPSEGSSIPSSLQRTSEYLRHPVFNKHHSETEMLRYMNHLASKDLGLVHSMIPLGSCTMKLNSTSSMIPLTWPEFSAELEDDLCKITGFHAASLQPNSGAAGEYAGLCVIRAYHESRGEGHRDICLIPLSAHGTNPASAVMAGLKVVPVKALADGSLDLEDLTTKAEKHKDNLAAFMITYPSTFGVFEDGVQDACKIIHDNGGQVYLDGANLNAQIGLTNPATCGGDVCHMNLHKTFAIPHGGGGPGVGPICVAEHLAPFLPSHRSLPKIAGSKAIEAVSAAPFGSASIHLISWAYIKMLGGRGLANSSKIALLNANYMASRLSEHYNVRYTNKHGRVAHELLIDLAEFDKSAGLKVTDFAKRLQDYGFHPPTCSWPTSTCMLIEPTESEPLEEIDRFCDAMIQIRREVEDVITGKQPRDNNVLKNAPHPVSVLAEEEWSRPYSRRTAVYPLPWLLEKKFWPTVSRIDDCNTHSSMTAYGDLNLICDCPSVEEIASS</sequence>
<protein>
    <recommendedName>
        <fullName evidence="7">Glycine cleavage system P protein</fullName>
        <ecNumber evidence="7">1.4.4.2</ecNumber>
    </recommendedName>
</protein>
<dbReference type="GO" id="GO:0005739">
    <property type="term" value="C:mitochondrion"/>
    <property type="evidence" value="ECO:0007669"/>
    <property type="project" value="UniProtKB-SubCell"/>
</dbReference>
<dbReference type="AlphaFoldDB" id="A0AA39QPN8"/>
<feature type="domain" description="Glycine dehydrogenase C-terminal" evidence="9">
    <location>
        <begin position="798"/>
        <end position="918"/>
    </location>
</feature>
<accession>A0AA39QPN8</accession>
<keyword evidence="4 7" id="KW-0560">Oxidoreductase</keyword>
<name>A0AA39QPN8_9AGAR</name>
<keyword evidence="7" id="KW-0496">Mitochondrion</keyword>
<evidence type="ECO:0000256" key="6">
    <source>
        <dbReference type="PIRSR" id="PIRSR603437-50"/>
    </source>
</evidence>
<dbReference type="InterPro" id="IPR003437">
    <property type="entry name" value="GcvP"/>
</dbReference>
<dbReference type="GO" id="GO:0005960">
    <property type="term" value="C:glycine cleavage complex"/>
    <property type="evidence" value="ECO:0007669"/>
    <property type="project" value="TreeGrafter"/>
</dbReference>
<dbReference type="InterPro" id="IPR049315">
    <property type="entry name" value="GDC-P_N"/>
</dbReference>
<keyword evidence="11" id="KW-1185">Reference proteome</keyword>
<reference evidence="10" key="1">
    <citation type="submission" date="2023-06" db="EMBL/GenBank/DDBJ databases">
        <authorList>
            <consortium name="Lawrence Berkeley National Laboratory"/>
            <person name="Ahrendt S."/>
            <person name="Sahu N."/>
            <person name="Indic B."/>
            <person name="Wong-Bajracharya J."/>
            <person name="Merenyi Z."/>
            <person name="Ke H.-M."/>
            <person name="Monk M."/>
            <person name="Kocsube S."/>
            <person name="Drula E."/>
            <person name="Lipzen A."/>
            <person name="Balint B."/>
            <person name="Henrissat B."/>
            <person name="Andreopoulos B."/>
            <person name="Martin F.M."/>
            <person name="Harder C.B."/>
            <person name="Rigling D."/>
            <person name="Ford K.L."/>
            <person name="Foster G.D."/>
            <person name="Pangilinan J."/>
            <person name="Papanicolaou A."/>
            <person name="Barry K."/>
            <person name="LaButti K."/>
            <person name="Viragh M."/>
            <person name="Koriabine M."/>
            <person name="Yan M."/>
            <person name="Riley R."/>
            <person name="Champramary S."/>
            <person name="Plett K.L."/>
            <person name="Tsai I.J."/>
            <person name="Slot J."/>
            <person name="Sipos G."/>
            <person name="Plett J."/>
            <person name="Nagy L.G."/>
            <person name="Grigoriev I.V."/>
        </authorList>
    </citation>
    <scope>NUCLEOTIDE SEQUENCE</scope>
    <source>
        <strain evidence="10">HWK02</strain>
    </source>
</reference>
<dbReference type="InterPro" id="IPR049316">
    <property type="entry name" value="GDC-P_C"/>
</dbReference>
<keyword evidence="3 6" id="KW-0663">Pyridoxal phosphate</keyword>
<feature type="domain" description="Glycine cleavage system P-protein N-terminal" evidence="8">
    <location>
        <begin position="45"/>
        <end position="478"/>
    </location>
</feature>
<dbReference type="InterPro" id="IPR015421">
    <property type="entry name" value="PyrdxlP-dep_Trfase_major"/>
</dbReference>
<dbReference type="FunFam" id="3.40.640.10:FF:000005">
    <property type="entry name" value="Glycine dehydrogenase (decarboxylating), mitochondrial"/>
    <property type="match status" value="1"/>
</dbReference>
<comment type="cofactor">
    <cofactor evidence="1 6 7">
        <name>pyridoxal 5'-phosphate</name>
        <dbReference type="ChEBI" id="CHEBI:597326"/>
    </cofactor>
</comment>
<evidence type="ECO:0000256" key="2">
    <source>
        <dbReference type="ARBA" id="ARBA00010756"/>
    </source>
</evidence>
<evidence type="ECO:0000256" key="3">
    <source>
        <dbReference type="ARBA" id="ARBA00022898"/>
    </source>
</evidence>
<comment type="caution">
    <text evidence="10">The sequence shown here is derived from an EMBL/GenBank/DDBJ whole genome shotgun (WGS) entry which is preliminary data.</text>
</comment>
<dbReference type="InterPro" id="IPR015422">
    <property type="entry name" value="PyrdxlP-dep_Trfase_small"/>
</dbReference>
<keyword evidence="7" id="KW-0809">Transit peptide</keyword>
<dbReference type="GO" id="GO:0016594">
    <property type="term" value="F:glycine binding"/>
    <property type="evidence" value="ECO:0007669"/>
    <property type="project" value="TreeGrafter"/>
</dbReference>
<evidence type="ECO:0000259" key="9">
    <source>
        <dbReference type="Pfam" id="PF21478"/>
    </source>
</evidence>
<comment type="catalytic activity">
    <reaction evidence="5 7">
        <text>N(6)-[(R)-lipoyl]-L-lysyl-[glycine-cleavage complex H protein] + glycine + H(+) = N(6)-[(R)-S(8)-aminomethyldihydrolipoyl]-L-lysyl-[glycine-cleavage complex H protein] + CO2</text>
        <dbReference type="Rhea" id="RHEA:24304"/>
        <dbReference type="Rhea" id="RHEA-COMP:10494"/>
        <dbReference type="Rhea" id="RHEA-COMP:10495"/>
        <dbReference type="ChEBI" id="CHEBI:15378"/>
        <dbReference type="ChEBI" id="CHEBI:16526"/>
        <dbReference type="ChEBI" id="CHEBI:57305"/>
        <dbReference type="ChEBI" id="CHEBI:83099"/>
        <dbReference type="ChEBI" id="CHEBI:83143"/>
        <dbReference type="EC" id="1.4.4.2"/>
    </reaction>
</comment>
<dbReference type="FunFam" id="3.90.1150.10:FF:000097">
    <property type="entry name" value="Glycine cleavage system P protein"/>
    <property type="match status" value="1"/>
</dbReference>
<dbReference type="GO" id="GO:0030170">
    <property type="term" value="F:pyridoxal phosphate binding"/>
    <property type="evidence" value="ECO:0007669"/>
    <property type="project" value="TreeGrafter"/>
</dbReference>
<dbReference type="InterPro" id="IPR015424">
    <property type="entry name" value="PyrdxlP-dep_Trfase"/>
</dbReference>
<feature type="modified residue" description="N6-(pyridoxal phosphate)lysine" evidence="6">
    <location>
        <position position="724"/>
    </location>
</feature>
<dbReference type="NCBIfam" id="TIGR00461">
    <property type="entry name" value="gcvP"/>
    <property type="match status" value="1"/>
</dbReference>
<dbReference type="Proteomes" id="UP001175228">
    <property type="component" value="Unassembled WGS sequence"/>
</dbReference>
<dbReference type="SUPFAM" id="SSF53383">
    <property type="entry name" value="PLP-dependent transferases"/>
    <property type="match status" value="2"/>
</dbReference>
<dbReference type="CDD" id="cd00613">
    <property type="entry name" value="GDC-P"/>
    <property type="match status" value="1"/>
</dbReference>
<evidence type="ECO:0000256" key="1">
    <source>
        <dbReference type="ARBA" id="ARBA00001933"/>
    </source>
</evidence>
<comment type="function">
    <text evidence="7">The glycine cleavage system catalyzes the degradation of glycine.</text>
</comment>
<evidence type="ECO:0000256" key="5">
    <source>
        <dbReference type="ARBA" id="ARBA00049026"/>
    </source>
</evidence>
<dbReference type="Pfam" id="PF02347">
    <property type="entry name" value="GDC-P"/>
    <property type="match status" value="1"/>
</dbReference>
<dbReference type="Pfam" id="PF21478">
    <property type="entry name" value="GcvP2_C"/>
    <property type="match status" value="1"/>
</dbReference>
<evidence type="ECO:0000259" key="8">
    <source>
        <dbReference type="Pfam" id="PF02347"/>
    </source>
</evidence>
<dbReference type="EC" id="1.4.4.2" evidence="7"/>
<comment type="subunit">
    <text evidence="7">The glycine cleavage system is composed of four proteins: P, T, L and H.</text>
</comment>
<dbReference type="Gene3D" id="3.90.1150.10">
    <property type="entry name" value="Aspartate Aminotransferase, domain 1"/>
    <property type="match status" value="2"/>
</dbReference>